<gene>
    <name evidence="2" type="ORF">TK0001_2659</name>
</gene>
<accession>A0A2N9APG2</accession>
<proteinExistence type="predicted"/>
<dbReference type="PROSITE" id="PS51257">
    <property type="entry name" value="PROKAR_LIPOPROTEIN"/>
    <property type="match status" value="1"/>
</dbReference>
<dbReference type="EMBL" id="LT962688">
    <property type="protein sequence ID" value="SOR29261.1"/>
    <property type="molecule type" value="Genomic_DNA"/>
</dbReference>
<evidence type="ECO:0000256" key="1">
    <source>
        <dbReference type="SAM" id="SignalP"/>
    </source>
</evidence>
<evidence type="ECO:0008006" key="4">
    <source>
        <dbReference type="Google" id="ProtNLM"/>
    </source>
</evidence>
<sequence length="96" mass="10109">MRRLKLFAALALAGAAAGACAPHPIVARDPVPTPSPEEAYSCSSTPLPLNAYKSDCSPRGARTAHRPAIEGVRRRLRRAENAGLPHVNVSLSRSGV</sequence>
<organism evidence="2 3">
    <name type="scientific">Methylorubrum extorquens</name>
    <name type="common">Methylobacterium dichloromethanicum</name>
    <name type="synonym">Methylobacterium extorquens</name>
    <dbReference type="NCBI Taxonomy" id="408"/>
    <lineage>
        <taxon>Bacteria</taxon>
        <taxon>Pseudomonadati</taxon>
        <taxon>Pseudomonadota</taxon>
        <taxon>Alphaproteobacteria</taxon>
        <taxon>Hyphomicrobiales</taxon>
        <taxon>Methylobacteriaceae</taxon>
        <taxon>Methylorubrum</taxon>
    </lineage>
</organism>
<feature type="signal peptide" evidence="1">
    <location>
        <begin position="1"/>
        <end position="21"/>
    </location>
</feature>
<evidence type="ECO:0000313" key="2">
    <source>
        <dbReference type="EMBL" id="SOR29261.1"/>
    </source>
</evidence>
<feature type="chain" id="PRO_5014614725" description="Lipoprotein" evidence="1">
    <location>
        <begin position="22"/>
        <end position="96"/>
    </location>
</feature>
<evidence type="ECO:0000313" key="3">
    <source>
        <dbReference type="Proteomes" id="UP000233769"/>
    </source>
</evidence>
<name>A0A2N9APG2_METEX</name>
<dbReference type="Proteomes" id="UP000233769">
    <property type="component" value="Chromosome tk0001"/>
</dbReference>
<reference evidence="3" key="1">
    <citation type="submission" date="2017-10" db="EMBL/GenBank/DDBJ databases">
        <authorList>
            <person name="Regsiter A."/>
            <person name="William W."/>
        </authorList>
    </citation>
    <scope>NUCLEOTIDE SEQUENCE [LARGE SCALE GENOMIC DNA]</scope>
</reference>
<dbReference type="AlphaFoldDB" id="A0A2N9APG2"/>
<keyword evidence="1" id="KW-0732">Signal</keyword>
<protein>
    <recommendedName>
        <fullName evidence="4">Lipoprotein</fullName>
    </recommendedName>
</protein>